<dbReference type="Pfam" id="PF00735">
    <property type="entry name" value="Septin"/>
    <property type="match status" value="1"/>
</dbReference>
<keyword evidence="11" id="KW-1185">Reference proteome</keyword>
<keyword evidence="3 7" id="KW-0175">Coiled coil</keyword>
<name>A0AAD5XLK1_9FUNG</name>
<dbReference type="GO" id="GO:0032161">
    <property type="term" value="C:cleavage apparatus septin structure"/>
    <property type="evidence" value="ECO:0007669"/>
    <property type="project" value="UniProtKB-ARBA"/>
</dbReference>
<protein>
    <recommendedName>
        <fullName evidence="9">Septin-type G domain-containing protein</fullName>
    </recommendedName>
</protein>
<dbReference type="InterPro" id="IPR030379">
    <property type="entry name" value="G_SEPTIN_dom"/>
</dbReference>
<dbReference type="InterPro" id="IPR027417">
    <property type="entry name" value="P-loop_NTPase"/>
</dbReference>
<sequence>MSSAVSGEPNSNSTNDANHTIALIQSNVPVQKKKLNGTVGFHFLPNQVHRKSIKKGFQFSIMIVGESGLGKSTLINTLFNAPIAPTRESPKEATNTDSSKAVEINSFTSDIEENGVKLKLTVIDTPGFGDFINNAEAHKPILRSIEERYEHYLEQESRVARKNMVDSRIHACIYFIAPTGHSLKQLDVVFMKELGAKVNLIPVIAKSDLLTDAETKAFKERILEDIKANHIQIYYPAVHDNDDPETVQEIKEIASRIPFAVIGSNQTYEHPPGSGKHIRGRKYPWGLIQVDNEAHCDFIKLRQMLIRSHMEELKEQTLEVLYENHRSQKLVEGFGSPTKNPAKFEEEKRAHETKMAKMESEMKLMFQQKILAEEKKLKQAEEGMYARHREMKNQLEQQRLDLEERKKRLLGGNSASSFNNRGGTPTQKKVVGVAAAGANSDDGKIGAYKKLYVVDVEVDVDVVVGVFAAGIGVVVVTAGVVVGVVVPTVGGVYTHVVVDGVFAAGGVVVGVVVVTVGGVYTHVLVDGVFAADGVVVANEVVILVVVATVSGTYIHVVVDGVTTAGGVVVD</sequence>
<dbReference type="PANTHER" id="PTHR18884">
    <property type="entry name" value="SEPTIN"/>
    <property type="match status" value="1"/>
</dbReference>
<dbReference type="GO" id="GO:0000281">
    <property type="term" value="P:mitotic cytokinesis"/>
    <property type="evidence" value="ECO:0007669"/>
    <property type="project" value="UniProtKB-ARBA"/>
</dbReference>
<keyword evidence="4 6" id="KW-0342">GTP-binding</keyword>
<evidence type="ECO:0000256" key="3">
    <source>
        <dbReference type="ARBA" id="ARBA00023054"/>
    </source>
</evidence>
<feature type="transmembrane region" description="Helical" evidence="8">
    <location>
        <begin position="496"/>
        <end position="520"/>
    </location>
</feature>
<dbReference type="Proteomes" id="UP001211907">
    <property type="component" value="Unassembled WGS sequence"/>
</dbReference>
<evidence type="ECO:0000259" key="9">
    <source>
        <dbReference type="PROSITE" id="PS51719"/>
    </source>
</evidence>
<evidence type="ECO:0000256" key="4">
    <source>
        <dbReference type="ARBA" id="ARBA00023134"/>
    </source>
</evidence>
<evidence type="ECO:0000256" key="5">
    <source>
        <dbReference type="ARBA" id="ARBA00023306"/>
    </source>
</evidence>
<dbReference type="Gene3D" id="3.40.50.300">
    <property type="entry name" value="P-loop containing nucleotide triphosphate hydrolases"/>
    <property type="match status" value="1"/>
</dbReference>
<dbReference type="CDD" id="cd22265">
    <property type="entry name" value="UDM1_RNF168"/>
    <property type="match status" value="1"/>
</dbReference>
<organism evidence="10 11">
    <name type="scientific">Physocladia obscura</name>
    <dbReference type="NCBI Taxonomy" id="109957"/>
    <lineage>
        <taxon>Eukaryota</taxon>
        <taxon>Fungi</taxon>
        <taxon>Fungi incertae sedis</taxon>
        <taxon>Chytridiomycota</taxon>
        <taxon>Chytridiomycota incertae sedis</taxon>
        <taxon>Chytridiomycetes</taxon>
        <taxon>Chytridiales</taxon>
        <taxon>Chytriomycetaceae</taxon>
        <taxon>Physocladia</taxon>
    </lineage>
</organism>
<evidence type="ECO:0000313" key="10">
    <source>
        <dbReference type="EMBL" id="KAJ3136575.1"/>
    </source>
</evidence>
<evidence type="ECO:0000256" key="7">
    <source>
        <dbReference type="SAM" id="Coils"/>
    </source>
</evidence>
<comment type="similarity">
    <text evidence="6">Belongs to the TRAFAC class TrmE-Era-EngA-EngB-Septin-like GTPase superfamily. Septin GTPase family.</text>
</comment>
<reference evidence="10" key="1">
    <citation type="submission" date="2020-05" db="EMBL/GenBank/DDBJ databases">
        <title>Phylogenomic resolution of chytrid fungi.</title>
        <authorList>
            <person name="Stajich J.E."/>
            <person name="Amses K."/>
            <person name="Simmons R."/>
            <person name="Seto K."/>
            <person name="Myers J."/>
            <person name="Bonds A."/>
            <person name="Quandt C.A."/>
            <person name="Barry K."/>
            <person name="Liu P."/>
            <person name="Grigoriev I."/>
            <person name="Longcore J.E."/>
            <person name="James T.Y."/>
        </authorList>
    </citation>
    <scope>NUCLEOTIDE SEQUENCE</scope>
    <source>
        <strain evidence="10">JEL0513</strain>
    </source>
</reference>
<dbReference type="InterPro" id="IPR016491">
    <property type="entry name" value="Septin"/>
</dbReference>
<dbReference type="PROSITE" id="PS51719">
    <property type="entry name" value="G_SEPTIN"/>
    <property type="match status" value="1"/>
</dbReference>
<accession>A0AAD5XLK1</accession>
<keyword evidence="5" id="KW-0131">Cell cycle</keyword>
<evidence type="ECO:0000256" key="6">
    <source>
        <dbReference type="RuleBase" id="RU004560"/>
    </source>
</evidence>
<dbReference type="GO" id="GO:0031105">
    <property type="term" value="C:septin complex"/>
    <property type="evidence" value="ECO:0007669"/>
    <property type="project" value="UniProtKB-ARBA"/>
</dbReference>
<dbReference type="CDD" id="cd01850">
    <property type="entry name" value="CDC_Septin"/>
    <property type="match status" value="1"/>
</dbReference>
<keyword evidence="8" id="KW-0472">Membrane</keyword>
<evidence type="ECO:0000313" key="11">
    <source>
        <dbReference type="Proteomes" id="UP001211907"/>
    </source>
</evidence>
<dbReference type="AlphaFoldDB" id="A0AAD5XLK1"/>
<dbReference type="EMBL" id="JADGJH010000133">
    <property type="protein sequence ID" value="KAJ3136575.1"/>
    <property type="molecule type" value="Genomic_DNA"/>
</dbReference>
<dbReference type="GO" id="GO:0005525">
    <property type="term" value="F:GTP binding"/>
    <property type="evidence" value="ECO:0007669"/>
    <property type="project" value="UniProtKB-KW"/>
</dbReference>
<feature type="transmembrane region" description="Helical" evidence="8">
    <location>
        <begin position="540"/>
        <end position="569"/>
    </location>
</feature>
<evidence type="ECO:0000256" key="8">
    <source>
        <dbReference type="SAM" id="Phobius"/>
    </source>
</evidence>
<keyword evidence="8" id="KW-1133">Transmembrane helix</keyword>
<gene>
    <name evidence="10" type="ORF">HK100_001517</name>
</gene>
<proteinExistence type="inferred from homology"/>
<feature type="domain" description="Septin-type G" evidence="9">
    <location>
        <begin position="55"/>
        <end position="332"/>
    </location>
</feature>
<keyword evidence="8" id="KW-0812">Transmembrane</keyword>
<evidence type="ECO:0000256" key="1">
    <source>
        <dbReference type="ARBA" id="ARBA00022618"/>
    </source>
</evidence>
<dbReference type="FunFam" id="3.40.50.300:FF:000162">
    <property type="entry name" value="septin-7 isoform X1"/>
    <property type="match status" value="1"/>
</dbReference>
<feature type="transmembrane region" description="Helical" evidence="8">
    <location>
        <begin position="462"/>
        <end position="489"/>
    </location>
</feature>
<comment type="caution">
    <text evidence="10">The sequence shown here is derived from an EMBL/GenBank/DDBJ whole genome shotgun (WGS) entry which is preliminary data.</text>
</comment>
<evidence type="ECO:0000256" key="2">
    <source>
        <dbReference type="ARBA" id="ARBA00022741"/>
    </source>
</evidence>
<keyword evidence="1" id="KW-0132">Cell division</keyword>
<dbReference type="SUPFAM" id="SSF52540">
    <property type="entry name" value="P-loop containing nucleoside triphosphate hydrolases"/>
    <property type="match status" value="1"/>
</dbReference>
<keyword evidence="2 6" id="KW-0547">Nucleotide-binding</keyword>
<feature type="coiled-coil region" evidence="7">
    <location>
        <begin position="378"/>
        <end position="412"/>
    </location>
</feature>